<name>A0A433TDG5_ELYCH</name>
<reference evidence="2 3" key="1">
    <citation type="submission" date="2019-01" db="EMBL/GenBank/DDBJ databases">
        <title>A draft genome assembly of the solar-powered sea slug Elysia chlorotica.</title>
        <authorList>
            <person name="Cai H."/>
            <person name="Li Q."/>
            <person name="Fang X."/>
            <person name="Li J."/>
            <person name="Curtis N.E."/>
            <person name="Altenburger A."/>
            <person name="Shibata T."/>
            <person name="Feng M."/>
            <person name="Maeda T."/>
            <person name="Schwartz J.A."/>
            <person name="Shigenobu S."/>
            <person name="Lundholm N."/>
            <person name="Nishiyama T."/>
            <person name="Yang H."/>
            <person name="Hasebe M."/>
            <person name="Li S."/>
            <person name="Pierce S.K."/>
            <person name="Wang J."/>
        </authorList>
    </citation>
    <scope>NUCLEOTIDE SEQUENCE [LARGE SCALE GENOMIC DNA]</scope>
    <source>
        <strain evidence="2">EC2010</strain>
        <tissue evidence="2">Whole organism of an adult</tissue>
    </source>
</reference>
<feature type="compositionally biased region" description="Low complexity" evidence="1">
    <location>
        <begin position="258"/>
        <end position="267"/>
    </location>
</feature>
<feature type="region of interest" description="Disordered" evidence="1">
    <location>
        <begin position="253"/>
        <end position="280"/>
    </location>
</feature>
<dbReference type="AlphaFoldDB" id="A0A433TDG5"/>
<feature type="compositionally biased region" description="Polar residues" evidence="1">
    <location>
        <begin position="268"/>
        <end position="278"/>
    </location>
</feature>
<proteinExistence type="predicted"/>
<dbReference type="Proteomes" id="UP000271974">
    <property type="component" value="Unassembled WGS sequence"/>
</dbReference>
<gene>
    <name evidence="2" type="ORF">EGW08_012646</name>
</gene>
<accession>A0A433TDG5</accession>
<sequence>MIFPPGVQVASTQWSATSNLVPAASPDVGEGGAGSVGPVQRRRRFLVRAETPAAATQGAEFGRPAGRRLSDAFAPYNKNARNGAHPHRVMTLTVLPYGMDDIQETPVNQHANIKTTDTNHMDNASSSKEAGTNVTLQEGTLTLEGSVPESSKNSIQTKNIACHSQQPPKIQALPPSLSGVHETISSHRLPGSELGIHIHLSDGRTERTQEGTSVSVKTEGGITTAAVVIATAQTVAPATATATVGVRLEDVPSAGLKQQQQQQQQQQRVSPDGSSSELDLTGGSVWRDILLSLSTEKRSVGVANWLLKGR</sequence>
<evidence type="ECO:0000313" key="2">
    <source>
        <dbReference type="EMBL" id="RUS79598.1"/>
    </source>
</evidence>
<evidence type="ECO:0000313" key="3">
    <source>
        <dbReference type="Proteomes" id="UP000271974"/>
    </source>
</evidence>
<organism evidence="2 3">
    <name type="scientific">Elysia chlorotica</name>
    <name type="common">Eastern emerald elysia</name>
    <name type="synonym">Sea slug</name>
    <dbReference type="NCBI Taxonomy" id="188477"/>
    <lineage>
        <taxon>Eukaryota</taxon>
        <taxon>Metazoa</taxon>
        <taxon>Spiralia</taxon>
        <taxon>Lophotrochozoa</taxon>
        <taxon>Mollusca</taxon>
        <taxon>Gastropoda</taxon>
        <taxon>Heterobranchia</taxon>
        <taxon>Euthyneura</taxon>
        <taxon>Panpulmonata</taxon>
        <taxon>Sacoglossa</taxon>
        <taxon>Placobranchoidea</taxon>
        <taxon>Plakobranchidae</taxon>
        <taxon>Elysia</taxon>
    </lineage>
</organism>
<keyword evidence="3" id="KW-1185">Reference proteome</keyword>
<evidence type="ECO:0000256" key="1">
    <source>
        <dbReference type="SAM" id="MobiDB-lite"/>
    </source>
</evidence>
<protein>
    <submittedName>
        <fullName evidence="2">Uncharacterized protein</fullName>
    </submittedName>
</protein>
<dbReference type="EMBL" id="RQTK01000441">
    <property type="protein sequence ID" value="RUS79598.1"/>
    <property type="molecule type" value="Genomic_DNA"/>
</dbReference>
<comment type="caution">
    <text evidence="2">The sequence shown here is derived from an EMBL/GenBank/DDBJ whole genome shotgun (WGS) entry which is preliminary data.</text>
</comment>